<dbReference type="EMBL" id="JANVFO010000173">
    <property type="protein sequence ID" value="KAJ3709529.1"/>
    <property type="molecule type" value="Genomic_DNA"/>
</dbReference>
<evidence type="ECO:0000313" key="2">
    <source>
        <dbReference type="Proteomes" id="UP001176059"/>
    </source>
</evidence>
<accession>A0AA38JBD4</accession>
<organism evidence="1 2">
    <name type="scientific">Lentinula guzmanii</name>
    <dbReference type="NCBI Taxonomy" id="2804957"/>
    <lineage>
        <taxon>Eukaryota</taxon>
        <taxon>Fungi</taxon>
        <taxon>Dikarya</taxon>
        <taxon>Basidiomycota</taxon>
        <taxon>Agaricomycotina</taxon>
        <taxon>Agaricomycetes</taxon>
        <taxon>Agaricomycetidae</taxon>
        <taxon>Agaricales</taxon>
        <taxon>Marasmiineae</taxon>
        <taxon>Omphalotaceae</taxon>
        <taxon>Lentinula</taxon>
    </lineage>
</organism>
<dbReference type="AlphaFoldDB" id="A0AA38JBD4"/>
<sequence>MHIRHPDVIKLYLFEEGSSEISDPADVQQRSNYLWIRWTHGAVSSILGAHGPENPLINQVRIAALNSRQFSSLTHLPLSQLPQSIQASPEHLSPPNFAHIHISMAGTQIRIFWATLGPNGWLSRPSNATIVSTVRSALSNRGSWSCPGGIPPIWVIACGPREDHPHYTIRLFYPYSPFAAFTIHQRQSRHEFFASGSQSLTFAAYNPHLVSIVVIILYPRCAYEVKLTKSVNPKIQLLMDPVDPCRQFCSLTHLPLSQLPQSIQTSPEHLSPPNFAHIHFEMAGTQIRIFWAMLGPNGWLSRPSDAAVVRTVRAALSNRGSWNCPGGIPPIWVIACGPRGNHPHYTIRLFYPHSPLAAFTIHQQQSQHQFFASGSQSLTFAAYNPLFIAQIDL</sequence>
<keyword evidence="2" id="KW-1185">Reference proteome</keyword>
<comment type="caution">
    <text evidence="1">The sequence shown here is derived from an EMBL/GenBank/DDBJ whole genome shotgun (WGS) entry which is preliminary data.</text>
</comment>
<gene>
    <name evidence="1" type="ORF">DFJ43DRAFT_1044754</name>
</gene>
<proteinExistence type="predicted"/>
<name>A0AA38JBD4_9AGAR</name>
<evidence type="ECO:0000313" key="1">
    <source>
        <dbReference type="EMBL" id="KAJ3709529.1"/>
    </source>
</evidence>
<reference evidence="1" key="1">
    <citation type="submission" date="2022-08" db="EMBL/GenBank/DDBJ databases">
        <authorList>
            <consortium name="DOE Joint Genome Institute"/>
            <person name="Min B."/>
            <person name="Sierra-Patev S."/>
            <person name="Naranjo-Ortiz M."/>
            <person name="Looney B."/>
            <person name="Konkel Z."/>
            <person name="Slot J.C."/>
            <person name="Sakamoto Y."/>
            <person name="Steenwyk J.L."/>
            <person name="Rokas A."/>
            <person name="Carro J."/>
            <person name="Camarero S."/>
            <person name="Ferreira P."/>
            <person name="Molpeceres G."/>
            <person name="Ruiz-duenas F.J."/>
            <person name="Serrano A."/>
            <person name="Henrissat B."/>
            <person name="Drula E."/>
            <person name="Hughes K.W."/>
            <person name="Mata J.L."/>
            <person name="Ishikawa N.K."/>
            <person name="Vargas-Isla R."/>
            <person name="Ushijima S."/>
            <person name="Smith C.A."/>
            <person name="Ahrendt S."/>
            <person name="Andreopoulos W."/>
            <person name="He G."/>
            <person name="LaButti K."/>
            <person name="Lipzen A."/>
            <person name="Ng V."/>
            <person name="Riley R."/>
            <person name="Sandor L."/>
            <person name="Barry K."/>
            <person name="Martinez A.T."/>
            <person name="Xiao Y."/>
            <person name="Gibbons J.G."/>
            <person name="Terashima K."/>
            <person name="Hibbett D.S."/>
            <person name="Grigoriev I.V."/>
        </authorList>
    </citation>
    <scope>NUCLEOTIDE SEQUENCE</scope>
    <source>
        <strain evidence="1">ET3784</strain>
    </source>
</reference>
<protein>
    <submittedName>
        <fullName evidence="1">Uncharacterized protein</fullName>
    </submittedName>
</protein>
<reference evidence="1" key="2">
    <citation type="journal article" date="2023" name="Proc. Natl. Acad. Sci. U.S.A.">
        <title>A global phylogenomic analysis of the shiitake genus Lentinula.</title>
        <authorList>
            <person name="Sierra-Patev S."/>
            <person name="Min B."/>
            <person name="Naranjo-Ortiz M."/>
            <person name="Looney B."/>
            <person name="Konkel Z."/>
            <person name="Slot J.C."/>
            <person name="Sakamoto Y."/>
            <person name="Steenwyk J.L."/>
            <person name="Rokas A."/>
            <person name="Carro J."/>
            <person name="Camarero S."/>
            <person name="Ferreira P."/>
            <person name="Molpeceres G."/>
            <person name="Ruiz-Duenas F.J."/>
            <person name="Serrano A."/>
            <person name="Henrissat B."/>
            <person name="Drula E."/>
            <person name="Hughes K.W."/>
            <person name="Mata J.L."/>
            <person name="Ishikawa N.K."/>
            <person name="Vargas-Isla R."/>
            <person name="Ushijima S."/>
            <person name="Smith C.A."/>
            <person name="Donoghue J."/>
            <person name="Ahrendt S."/>
            <person name="Andreopoulos W."/>
            <person name="He G."/>
            <person name="LaButti K."/>
            <person name="Lipzen A."/>
            <person name="Ng V."/>
            <person name="Riley R."/>
            <person name="Sandor L."/>
            <person name="Barry K."/>
            <person name="Martinez A.T."/>
            <person name="Xiao Y."/>
            <person name="Gibbons J.G."/>
            <person name="Terashima K."/>
            <person name="Grigoriev I.V."/>
            <person name="Hibbett D."/>
        </authorList>
    </citation>
    <scope>NUCLEOTIDE SEQUENCE</scope>
    <source>
        <strain evidence="1">ET3784</strain>
    </source>
</reference>
<dbReference type="Proteomes" id="UP001176059">
    <property type="component" value="Unassembled WGS sequence"/>
</dbReference>